<feature type="repeat" description="WD" evidence="6">
    <location>
        <begin position="946"/>
        <end position="987"/>
    </location>
</feature>
<dbReference type="PROSITE" id="PS00678">
    <property type="entry name" value="WD_REPEATS_1"/>
    <property type="match status" value="6"/>
</dbReference>
<feature type="repeat" description="WD" evidence="6">
    <location>
        <begin position="822"/>
        <end position="863"/>
    </location>
</feature>
<dbReference type="Pfam" id="PF24883">
    <property type="entry name" value="NPHP3_N"/>
    <property type="match status" value="1"/>
</dbReference>
<feature type="repeat" description="WD" evidence="6">
    <location>
        <begin position="1113"/>
        <end position="1154"/>
    </location>
</feature>
<dbReference type="CDD" id="cd00200">
    <property type="entry name" value="WD40"/>
    <property type="match status" value="2"/>
</dbReference>
<feature type="repeat" description="WD" evidence="6">
    <location>
        <begin position="864"/>
        <end position="905"/>
    </location>
</feature>
<dbReference type="InterPro" id="IPR036322">
    <property type="entry name" value="WD40_repeat_dom_sf"/>
</dbReference>
<dbReference type="PANTHER" id="PTHR22847">
    <property type="entry name" value="WD40 REPEAT PROTEIN"/>
    <property type="match status" value="1"/>
</dbReference>
<feature type="repeat" description="WD" evidence="6">
    <location>
        <begin position="780"/>
        <end position="821"/>
    </location>
</feature>
<evidence type="ECO:0000313" key="9">
    <source>
        <dbReference type="Proteomes" id="UP001373714"/>
    </source>
</evidence>
<comment type="function">
    <text evidence="5">Involved in mitochondrial fission. Acts as an adapter protein required to form mitochondrial fission complexes. Formation of these complexes is required to promote constriction and fission of the mitochondrial compartment at a late step in mitochondrial division.</text>
</comment>
<evidence type="ECO:0000256" key="1">
    <source>
        <dbReference type="ARBA" id="ARBA00022574"/>
    </source>
</evidence>
<sequence>MDPLSTVASIIAVIQAIGSCWKIYSSVKDAKDDIEEIWKEVVSVEKLVKRVREELVTGPNGLKLSTSEELENALEGCLSELERLKDKLGPEKGSKRSRFFGVSAKWPFKGPDAVKIVGNLERWKQSIDLALSIDQVVQLRNVNRKLDFAGLPFADGAVYGSFEDQHQPECLPNTRVQLLKDIEGWVEDPQGKCVFWLSGVAGTGKSTISRTIARTLREKDQLAASFFFKRGEKDRGDASKFFTTITSQLANYITNLAPGVQNAINDFPRIASMGHREQFHKLIFQPLSQLICPPQTVKGILVIDALDECDREPDQRLIISLLAQLRDIKSIDIRVFLTSRPELPLRLGFKELSGDIYCDMILHEIPGVEEDIAVFLRAEFAEIRISNSLPSDWPGDGDIQKLAKMAVPLFIFAATACRFIADSDPEDQIKIVMSYHDQSNWHISQLERTYLPILHQLVKNAVSHETLVREFKVIVGTIVNLASPLSIPSLSQILRISERAINNRLKSLHSVLDMPTPANPDAPIRTFHLSFRDFLSGLRDNREFHHFWIDHTDVHRNLYKKCIELMSNPKGLRKDICNLQSPGTLRSDIDKNTIDQHLPPGLQYACRYWAYHLKQSSDNVRDNGQVHEFLKQHILHWLEAISLLGEISIATPTMEILSSIIDIHNSSNIAALFDDIKRFLRQSQIIMDMAPLQIYWSALVFAPTQSIVRSIFNLEEIIPEISQLPQVKVQWDALLNTLDGHTDRVTDVAFSTDVKKLASASGDKTVRVWDAATGTPLLVLKGHIDLVSAVAFSADNTMLASGSYDHTVRIWDSTTGALRQTLKGYAGKVRDIALSADNKTLASAAVDCKIRIWDVSTGVSVRVLEGHTKAVYAVEFFFDSKMLASASHDSTVRFWDAATGALIKVLKGHAGAVWDLAFSLDEKLLASAYEFKIGIWDATTGSLLRMLKDTSALMCVAFSIDNKTLASGSHDRDIRIWDVATGALVRVLEGHSQVISGLEFSLDGKLLASASGDHKIRVWDADAPQLALEGNTRDVICIAFSIDGKMLASTSRDCMIRIWDAATGALVRVLGQEERGDYVNCVAFSADGKTIVSGSQFGAVKIWDVATESLLQALENNEEVSCVAFSADSETMAAGLENGIIKTWDAVTGTLLRALEHGSGVKGVVFSADSKTIVSASWDGTVKIWDAATGALLRTLKHESRVSGVALSPDDKIIALVSRSFTVTAWDAATGVLLQEFHTRDRTEDWDHSLYFSKDGRHIITERKSFLLKTNESSSGIDQQASQYEPVTVEGEWLARGGERLLWLPYDYRPKYTALYDNTICLGLKTGGVVFFTFKN</sequence>
<feature type="repeat" description="WD" evidence="6">
    <location>
        <begin position="1072"/>
        <end position="1113"/>
    </location>
</feature>
<dbReference type="PRINTS" id="PR00320">
    <property type="entry name" value="GPROTEINBRPT"/>
</dbReference>
<feature type="repeat" description="WD" evidence="6">
    <location>
        <begin position="1154"/>
        <end position="1195"/>
    </location>
</feature>
<dbReference type="InterPro" id="IPR027417">
    <property type="entry name" value="P-loop_NTPase"/>
</dbReference>
<evidence type="ECO:0000256" key="5">
    <source>
        <dbReference type="ARBA" id="ARBA00043913"/>
    </source>
</evidence>
<feature type="repeat" description="WD" evidence="6">
    <location>
        <begin position="738"/>
        <end position="779"/>
    </location>
</feature>
<reference evidence="8 9" key="1">
    <citation type="submission" date="2019-10" db="EMBL/GenBank/DDBJ databases">
        <authorList>
            <person name="Palmer J.M."/>
        </authorList>
    </citation>
    <scope>NUCLEOTIDE SEQUENCE [LARGE SCALE GENOMIC DNA]</scope>
    <source>
        <strain evidence="8 9">TWF730</strain>
    </source>
</reference>
<keyword evidence="1 6" id="KW-0853">WD repeat</keyword>
<evidence type="ECO:0000256" key="2">
    <source>
        <dbReference type="ARBA" id="ARBA00022737"/>
    </source>
</evidence>
<dbReference type="InterPro" id="IPR020472">
    <property type="entry name" value="WD40_PAC1"/>
</dbReference>
<dbReference type="Pfam" id="PF00400">
    <property type="entry name" value="WD40"/>
    <property type="match status" value="12"/>
</dbReference>
<dbReference type="GO" id="GO:0005634">
    <property type="term" value="C:nucleus"/>
    <property type="evidence" value="ECO:0007669"/>
    <property type="project" value="TreeGrafter"/>
</dbReference>
<dbReference type="PANTHER" id="PTHR22847:SF637">
    <property type="entry name" value="WD REPEAT DOMAIN 5B"/>
    <property type="match status" value="1"/>
</dbReference>
<keyword evidence="2" id="KW-0677">Repeat</keyword>
<comment type="caution">
    <text evidence="8">The sequence shown here is derived from an EMBL/GenBank/DDBJ whole genome shotgun (WGS) entry which is preliminary data.</text>
</comment>
<name>A0AAV9U3J1_9PEZI</name>
<keyword evidence="9" id="KW-1185">Reference proteome</keyword>
<dbReference type="Gene3D" id="2.130.10.10">
    <property type="entry name" value="YVTN repeat-like/Quinoprotein amine dehydrogenase"/>
    <property type="match status" value="3"/>
</dbReference>
<dbReference type="InterPro" id="IPR015943">
    <property type="entry name" value="WD40/YVTN_repeat-like_dom_sf"/>
</dbReference>
<feature type="repeat" description="WD" evidence="6">
    <location>
        <begin position="1028"/>
        <end position="1069"/>
    </location>
</feature>
<evidence type="ECO:0000313" key="8">
    <source>
        <dbReference type="EMBL" id="KAK6332623.1"/>
    </source>
</evidence>
<dbReference type="EMBL" id="JAVHNS010000017">
    <property type="protein sequence ID" value="KAK6332623.1"/>
    <property type="molecule type" value="Genomic_DNA"/>
</dbReference>
<evidence type="ECO:0000256" key="6">
    <source>
        <dbReference type="PROSITE-ProRule" id="PRU00221"/>
    </source>
</evidence>
<protein>
    <recommendedName>
        <fullName evidence="4">Mitochondrial division protein 1</fullName>
    </recommendedName>
</protein>
<dbReference type="PROSITE" id="PS50294">
    <property type="entry name" value="WD_REPEATS_REGION"/>
    <property type="match status" value="9"/>
</dbReference>
<feature type="domain" description="Nephrocystin 3-like N-terminal" evidence="7">
    <location>
        <begin position="181"/>
        <end position="340"/>
    </location>
</feature>
<accession>A0AAV9U3J1</accession>
<dbReference type="InterPro" id="IPR056884">
    <property type="entry name" value="NPHP3-like_N"/>
</dbReference>
<organism evidence="8 9">
    <name type="scientific">Orbilia blumenaviensis</name>
    <dbReference type="NCBI Taxonomy" id="1796055"/>
    <lineage>
        <taxon>Eukaryota</taxon>
        <taxon>Fungi</taxon>
        <taxon>Dikarya</taxon>
        <taxon>Ascomycota</taxon>
        <taxon>Pezizomycotina</taxon>
        <taxon>Orbiliomycetes</taxon>
        <taxon>Orbiliales</taxon>
        <taxon>Orbiliaceae</taxon>
        <taxon>Orbilia</taxon>
    </lineage>
</organism>
<evidence type="ECO:0000256" key="3">
    <source>
        <dbReference type="ARBA" id="ARBA00038415"/>
    </source>
</evidence>
<dbReference type="GO" id="GO:1990234">
    <property type="term" value="C:transferase complex"/>
    <property type="evidence" value="ECO:0007669"/>
    <property type="project" value="UniProtKB-ARBA"/>
</dbReference>
<dbReference type="Proteomes" id="UP001373714">
    <property type="component" value="Unassembled WGS sequence"/>
</dbReference>
<evidence type="ECO:0000256" key="4">
    <source>
        <dbReference type="ARBA" id="ARBA00039789"/>
    </source>
</evidence>
<feature type="repeat" description="WD" evidence="6">
    <location>
        <begin position="906"/>
        <end position="946"/>
    </location>
</feature>
<comment type="similarity">
    <text evidence="3">Belongs to the WD repeat MDV1/CAF4 family.</text>
</comment>
<dbReference type="InterPro" id="IPR019775">
    <property type="entry name" value="WD40_repeat_CS"/>
</dbReference>
<dbReference type="Gene3D" id="3.40.50.300">
    <property type="entry name" value="P-loop containing nucleotide triphosphate hydrolases"/>
    <property type="match status" value="1"/>
</dbReference>
<proteinExistence type="inferred from homology"/>
<dbReference type="SUPFAM" id="SSF52540">
    <property type="entry name" value="P-loop containing nucleoside triphosphate hydrolases"/>
    <property type="match status" value="1"/>
</dbReference>
<gene>
    <name evidence="8" type="ORF">TWF730_004283</name>
</gene>
<dbReference type="SUPFAM" id="SSF50978">
    <property type="entry name" value="WD40 repeat-like"/>
    <property type="match status" value="2"/>
</dbReference>
<dbReference type="InterPro" id="IPR001680">
    <property type="entry name" value="WD40_rpt"/>
</dbReference>
<evidence type="ECO:0000259" key="7">
    <source>
        <dbReference type="Pfam" id="PF24883"/>
    </source>
</evidence>
<dbReference type="SMART" id="SM00320">
    <property type="entry name" value="WD40"/>
    <property type="match status" value="12"/>
</dbReference>
<feature type="repeat" description="WD" evidence="6">
    <location>
        <begin position="988"/>
        <end position="1029"/>
    </location>
</feature>
<dbReference type="PROSITE" id="PS50082">
    <property type="entry name" value="WD_REPEATS_2"/>
    <property type="match status" value="12"/>
</dbReference>
<feature type="repeat" description="WD" evidence="6">
    <location>
        <begin position="1195"/>
        <end position="1236"/>
    </location>
</feature>